<reference evidence="2 3" key="1">
    <citation type="submission" date="2015-07" db="EMBL/GenBank/DDBJ databases">
        <title>High-quality genome of monoxenous trypanosomatid Leptomonas pyrrhocoris.</title>
        <authorList>
            <person name="Flegontov P."/>
            <person name="Butenko A."/>
            <person name="Firsov S."/>
            <person name="Vlcek C."/>
            <person name="Logacheva M.D."/>
            <person name="Field M."/>
            <person name="Filatov D."/>
            <person name="Flegontova O."/>
            <person name="Gerasimov E."/>
            <person name="Jackson A.P."/>
            <person name="Kelly S."/>
            <person name="Opperdoes F."/>
            <person name="O'Reilly A."/>
            <person name="Votypka J."/>
            <person name="Yurchenko V."/>
            <person name="Lukes J."/>
        </authorList>
    </citation>
    <scope>NUCLEOTIDE SEQUENCE [LARGE SCALE GENOMIC DNA]</scope>
    <source>
        <strain evidence="2">H10</strain>
    </source>
</reference>
<keyword evidence="3" id="KW-1185">Reference proteome</keyword>
<protein>
    <submittedName>
        <fullName evidence="2">Uncharacterized protein</fullName>
    </submittedName>
</protein>
<dbReference type="Proteomes" id="UP000037923">
    <property type="component" value="Unassembled WGS sequence"/>
</dbReference>
<dbReference type="EMBL" id="LGTL01000004">
    <property type="protein sequence ID" value="KPA83184.1"/>
    <property type="molecule type" value="Genomic_DNA"/>
</dbReference>
<feature type="compositionally biased region" description="Acidic residues" evidence="1">
    <location>
        <begin position="198"/>
        <end position="211"/>
    </location>
</feature>
<dbReference type="OMA" id="MATYVCE"/>
<organism evidence="2 3">
    <name type="scientific">Leptomonas pyrrhocoris</name>
    <name type="common">Firebug parasite</name>
    <dbReference type="NCBI Taxonomy" id="157538"/>
    <lineage>
        <taxon>Eukaryota</taxon>
        <taxon>Discoba</taxon>
        <taxon>Euglenozoa</taxon>
        <taxon>Kinetoplastea</taxon>
        <taxon>Metakinetoplastina</taxon>
        <taxon>Trypanosomatida</taxon>
        <taxon>Trypanosomatidae</taxon>
        <taxon>Leishmaniinae</taxon>
        <taxon>Leptomonas</taxon>
    </lineage>
</organism>
<evidence type="ECO:0000313" key="3">
    <source>
        <dbReference type="Proteomes" id="UP000037923"/>
    </source>
</evidence>
<evidence type="ECO:0000313" key="2">
    <source>
        <dbReference type="EMBL" id="KPA83183.1"/>
    </source>
</evidence>
<proteinExistence type="predicted"/>
<sequence length="494" mass="53579">MASSSPPIILYASSAATYVCEAGDVQPTYPFLQPFTEELLRTLPSPQAAAASSPLGDRSASPTNQCTATLRRHLLPLLHDRTLFLVLPLSSSASYKEEWVRFCFHEEVHVRRLVVLSDTVADSFACNRTPCVVLHASLNTVSVSRVESGCSTRYGNSHVGGVQALCSGGEATTARLAERLPAVAAAMAIHNAERASGSDEENEEEGEDEDYVPAGGPSPDEELGIDFSDAKYRDALIHAFGYRAYRSVIVAPQQRRLDAASRSSVKGKGKGKGGGRAQRRSRASCPLLDELRRAYPREVREAPGQLEKLLARVVQGDAVASSSHGETEPCILAGEALAVPYVRQLYAFVIRRCGGGVWEAVEMERRARQRRLRSSQGERGNADGSGAPPQESDAAPVDPEKSSSVPMVKRVRRETSSERDSGSDEGESDDESDDDGDVWLHLQPIPLPSAPWWLPLLGASVTSRLPDKDLQRAVITEEEARESNGTVVHWKVLL</sequence>
<dbReference type="GeneID" id="26903164"/>
<feature type="compositionally biased region" description="Basic residues" evidence="1">
    <location>
        <begin position="265"/>
        <end position="282"/>
    </location>
</feature>
<feature type="compositionally biased region" description="Acidic residues" evidence="1">
    <location>
        <begin position="423"/>
        <end position="437"/>
    </location>
</feature>
<dbReference type="EMBL" id="LGTL01000004">
    <property type="protein sequence ID" value="KPA83183.1"/>
    <property type="molecule type" value="Genomic_DNA"/>
</dbReference>
<feature type="region of interest" description="Disordered" evidence="1">
    <location>
        <begin position="259"/>
        <end position="283"/>
    </location>
</feature>
<dbReference type="OrthoDB" id="272864at2759"/>
<dbReference type="RefSeq" id="XP_015661622.1">
    <property type="nucleotide sequence ID" value="XM_015800020.1"/>
</dbReference>
<dbReference type="VEuPathDB" id="TriTrypDB:LpyrH10_04_4230"/>
<dbReference type="RefSeq" id="XP_015661623.1">
    <property type="nucleotide sequence ID" value="XM_015800021.1"/>
</dbReference>
<evidence type="ECO:0000256" key="1">
    <source>
        <dbReference type="SAM" id="MobiDB-lite"/>
    </source>
</evidence>
<name>A0A0M9G649_LEPPY</name>
<accession>A0A0M9G649</accession>
<feature type="region of interest" description="Disordered" evidence="1">
    <location>
        <begin position="369"/>
        <end position="440"/>
    </location>
</feature>
<gene>
    <name evidence="2" type="ORF">ABB37_02873</name>
</gene>
<feature type="region of interest" description="Disordered" evidence="1">
    <location>
        <begin position="193"/>
        <end position="218"/>
    </location>
</feature>
<dbReference type="AlphaFoldDB" id="A0A0M9G649"/>
<feature type="compositionally biased region" description="Basic and acidic residues" evidence="1">
    <location>
        <begin position="413"/>
        <end position="422"/>
    </location>
</feature>
<comment type="caution">
    <text evidence="2">The sequence shown here is derived from an EMBL/GenBank/DDBJ whole genome shotgun (WGS) entry which is preliminary data.</text>
</comment>